<comment type="caution">
    <text evidence="3">The sequence shown here is derived from an EMBL/GenBank/DDBJ whole genome shotgun (WGS) entry which is preliminary data.</text>
</comment>
<dbReference type="PANTHER" id="PTHR45947:SF3">
    <property type="entry name" value="SULFOQUINOVOSYL TRANSFERASE SQD2"/>
    <property type="match status" value="1"/>
</dbReference>
<dbReference type="Pfam" id="PF00534">
    <property type="entry name" value="Glycos_transf_1"/>
    <property type="match status" value="1"/>
</dbReference>
<dbReference type="AlphaFoldDB" id="A0A558G9I8"/>
<evidence type="ECO:0000313" key="4">
    <source>
        <dbReference type="Proteomes" id="UP000320212"/>
    </source>
</evidence>
<accession>A0A558G9I8</accession>
<dbReference type="GO" id="GO:0016757">
    <property type="term" value="F:glycosyltransferase activity"/>
    <property type="evidence" value="ECO:0007669"/>
    <property type="project" value="InterPro"/>
</dbReference>
<proteinExistence type="predicted"/>
<dbReference type="Pfam" id="PF13439">
    <property type="entry name" value="Glyco_transf_4"/>
    <property type="match status" value="1"/>
</dbReference>
<feature type="domain" description="Glycosyltransferase subfamily 4-like N-terminal" evidence="2">
    <location>
        <begin position="55"/>
        <end position="220"/>
    </location>
</feature>
<feature type="domain" description="Glycosyl transferase family 1" evidence="1">
    <location>
        <begin position="229"/>
        <end position="389"/>
    </location>
</feature>
<dbReference type="InterPro" id="IPR001296">
    <property type="entry name" value="Glyco_trans_1"/>
</dbReference>
<protein>
    <submittedName>
        <fullName evidence="3">Glycosyltransferase family 4 protein</fullName>
    </submittedName>
</protein>
<dbReference type="InterPro" id="IPR050194">
    <property type="entry name" value="Glycosyltransferase_grp1"/>
</dbReference>
<dbReference type="PANTHER" id="PTHR45947">
    <property type="entry name" value="SULFOQUINOVOSYL TRANSFERASE SQD2"/>
    <property type="match status" value="1"/>
</dbReference>
<gene>
    <name evidence="3" type="ORF">FQA18_11880</name>
</gene>
<dbReference type="EMBL" id="VMTR01000082">
    <property type="protein sequence ID" value="TVT94427.1"/>
    <property type="molecule type" value="Genomic_DNA"/>
</dbReference>
<evidence type="ECO:0000259" key="1">
    <source>
        <dbReference type="Pfam" id="PF00534"/>
    </source>
</evidence>
<keyword evidence="3" id="KW-0808">Transferase</keyword>
<evidence type="ECO:0000313" key="3">
    <source>
        <dbReference type="EMBL" id="TVT94427.1"/>
    </source>
</evidence>
<sequence length="413" mass="46497">MVAADFFLVTDSCVPTQRVDTRDVTRNCPHMRIVHLQHPYIPNMGYQENHLPAKQRELGHDVHIITSDVVPDKFDNGNYSFDTGIFEYNGVPVYRNKGYSIEGEAATAIPGAIKKIRDLDPDVIHSHRLVSFLSPISMFSSLGTDAKLFFDLHFDNGNFNLDTKFKRLMYRSFTKFVMPTIENHSDGFIAVNNFSESFLKDNLQVDDSNIHFLPLGSDTDLFYPCEQEREETRERLGVAQDDILLIHSGNINRSKNTKAIIESISGFESITLLILGNIDDEYRAELEEVAGSLDIRSNIIFHEFVEHSQLSRFYNAADIGIWPGKLGITIIEAVACGLPVIIDRSDATKFVVSNGNGFMIDEANVTDIENCLTNYVECGSLLEDHSKNAVQLAKTELSWDVIAEKSIEIYRSG</sequence>
<dbReference type="InterPro" id="IPR028098">
    <property type="entry name" value="Glyco_trans_4-like_N"/>
</dbReference>
<name>A0A558G9I8_HALVO</name>
<dbReference type="Gene3D" id="3.40.50.2000">
    <property type="entry name" value="Glycogen Phosphorylase B"/>
    <property type="match status" value="2"/>
</dbReference>
<evidence type="ECO:0000259" key="2">
    <source>
        <dbReference type="Pfam" id="PF13439"/>
    </source>
</evidence>
<dbReference type="Proteomes" id="UP000320212">
    <property type="component" value="Unassembled WGS sequence"/>
</dbReference>
<reference evidence="3 4" key="1">
    <citation type="submission" date="2019-07" db="EMBL/GenBank/DDBJ databases">
        <title>Draft genome sequence of Haloferax volcanii SS0101, isolated from salt farm in Samut Sakhon, Thailand.</title>
        <authorList>
            <person name="Wanthongcharoen S."/>
            <person name="Yamprayoonswat W."/>
            <person name="Ruangsuj P."/>
            <person name="Thongpramul N."/>
            <person name="Jumpathong W."/>
            <person name="Sittihan S."/>
            <person name="Kanjanavas P."/>
            <person name="Yasawong M."/>
        </authorList>
    </citation>
    <scope>NUCLEOTIDE SEQUENCE [LARGE SCALE GENOMIC DNA]</scope>
    <source>
        <strain evidence="3 4">SS0101</strain>
    </source>
</reference>
<organism evidence="3 4">
    <name type="scientific">Haloferax volcanii</name>
    <name type="common">Halobacterium volcanii</name>
    <dbReference type="NCBI Taxonomy" id="2246"/>
    <lineage>
        <taxon>Archaea</taxon>
        <taxon>Methanobacteriati</taxon>
        <taxon>Methanobacteriota</taxon>
        <taxon>Stenosarchaea group</taxon>
        <taxon>Halobacteria</taxon>
        <taxon>Halobacteriales</taxon>
        <taxon>Haloferacaceae</taxon>
        <taxon>Haloferax</taxon>
    </lineage>
</organism>
<dbReference type="CDD" id="cd03801">
    <property type="entry name" value="GT4_PimA-like"/>
    <property type="match status" value="1"/>
</dbReference>
<dbReference type="SUPFAM" id="SSF53756">
    <property type="entry name" value="UDP-Glycosyltransferase/glycogen phosphorylase"/>
    <property type="match status" value="1"/>
</dbReference>